<feature type="region of interest" description="Disordered" evidence="1">
    <location>
        <begin position="180"/>
        <end position="208"/>
    </location>
</feature>
<organism evidence="3 4">
    <name type="scientific">Amanita thiersii Skay4041</name>
    <dbReference type="NCBI Taxonomy" id="703135"/>
    <lineage>
        <taxon>Eukaryota</taxon>
        <taxon>Fungi</taxon>
        <taxon>Dikarya</taxon>
        <taxon>Basidiomycota</taxon>
        <taxon>Agaricomycotina</taxon>
        <taxon>Agaricomycetes</taxon>
        <taxon>Agaricomycetidae</taxon>
        <taxon>Agaricales</taxon>
        <taxon>Pluteineae</taxon>
        <taxon>Amanitaceae</taxon>
        <taxon>Amanita</taxon>
    </lineage>
</organism>
<keyword evidence="4" id="KW-1185">Reference proteome</keyword>
<dbReference type="Proteomes" id="UP000242287">
    <property type="component" value="Unassembled WGS sequence"/>
</dbReference>
<dbReference type="Pfam" id="PF16015">
    <property type="entry name" value="Promethin"/>
    <property type="match status" value="1"/>
</dbReference>
<accession>A0A2A9NP86</accession>
<dbReference type="AlphaFoldDB" id="A0A2A9NP86"/>
<sequence length="208" mass="23124">MQTGKLFEFHFLPLVVQPSFSLISFEQDVVRPGLANSHMFFKERPLTATFVSIFSLLSFLPVLAFVGLSLFAVVSFTLFALFLTVISSGAVIIALLSILCFALFANFFTSILLTSLIAFCYLFIRLAVLVREGGSTGISQWCSEVTQYVTNPKLEEMPVAEHATIPTESESEGVFVHKDAAERSSHSHDEHDEHDERSTEEDHVKVQG</sequence>
<evidence type="ECO:0000313" key="3">
    <source>
        <dbReference type="EMBL" id="PFH51134.1"/>
    </source>
</evidence>
<dbReference type="OrthoDB" id="3159957at2759"/>
<keyword evidence="2" id="KW-0472">Membrane</keyword>
<proteinExistence type="predicted"/>
<keyword evidence="2" id="KW-1133">Transmembrane helix</keyword>
<evidence type="ECO:0000256" key="1">
    <source>
        <dbReference type="SAM" id="MobiDB-lite"/>
    </source>
</evidence>
<protein>
    <submittedName>
        <fullName evidence="3">Uncharacterized protein</fullName>
    </submittedName>
</protein>
<gene>
    <name evidence="3" type="ORF">AMATHDRAFT_143298</name>
</gene>
<reference evidence="3 4" key="1">
    <citation type="submission" date="2014-02" db="EMBL/GenBank/DDBJ databases">
        <title>Transposable element dynamics among asymbiotic and ectomycorrhizal Amanita fungi.</title>
        <authorList>
            <consortium name="DOE Joint Genome Institute"/>
            <person name="Hess J."/>
            <person name="Skrede I."/>
            <person name="Wolfe B."/>
            <person name="LaButti K."/>
            <person name="Ohm R.A."/>
            <person name="Grigoriev I.V."/>
            <person name="Pringle A."/>
        </authorList>
    </citation>
    <scope>NUCLEOTIDE SEQUENCE [LARGE SCALE GENOMIC DNA]</scope>
    <source>
        <strain evidence="3 4">SKay4041</strain>
    </source>
</reference>
<feature type="transmembrane region" description="Helical" evidence="2">
    <location>
        <begin position="111"/>
        <end position="130"/>
    </location>
</feature>
<keyword evidence="2" id="KW-0812">Transmembrane</keyword>
<dbReference type="STRING" id="703135.A0A2A9NP86"/>
<feature type="transmembrane region" description="Helical" evidence="2">
    <location>
        <begin position="78"/>
        <end position="105"/>
    </location>
</feature>
<dbReference type="EMBL" id="KZ301991">
    <property type="protein sequence ID" value="PFH51134.1"/>
    <property type="molecule type" value="Genomic_DNA"/>
</dbReference>
<feature type="transmembrane region" description="Helical" evidence="2">
    <location>
        <begin position="46"/>
        <end position="71"/>
    </location>
</feature>
<evidence type="ECO:0000313" key="4">
    <source>
        <dbReference type="Proteomes" id="UP000242287"/>
    </source>
</evidence>
<evidence type="ECO:0000256" key="2">
    <source>
        <dbReference type="SAM" id="Phobius"/>
    </source>
</evidence>
<name>A0A2A9NP86_9AGAR</name>